<feature type="transmembrane region" description="Helical" evidence="1">
    <location>
        <begin position="232"/>
        <end position="251"/>
    </location>
</feature>
<gene>
    <name evidence="2" type="ORF">KHA99_21335</name>
</gene>
<evidence type="ECO:0000256" key="1">
    <source>
        <dbReference type="SAM" id="Phobius"/>
    </source>
</evidence>
<feature type="transmembrane region" description="Helical" evidence="1">
    <location>
        <begin position="36"/>
        <end position="55"/>
    </location>
</feature>
<keyword evidence="1" id="KW-1133">Transmembrane helix</keyword>
<feature type="transmembrane region" description="Helical" evidence="1">
    <location>
        <begin position="281"/>
        <end position="300"/>
    </location>
</feature>
<sequence length="441" mass="50944">MERIKGISNSFIVVFSEVLWIYYTIVLFTSLEWNKFVSFSAAWWWIAGIAGYFLNVFLSKRTFLVGVMANLLFMGIVLYQNWKTIFVPEGAWFFGLAISIAAGFIWIRSAGLYDKKPKRRDMLRCFEVNIILYLVFAFTYMKKGWEVEALHYSFILAIAISLIGMILSLQSHAQDDEGYSADIRKVGHAGPLTSLLIAALVSIPFFSLVLLLPGVNKAVISVGVRFWEGLKWAGSFAARFILWVVGLFPGVPNGKMEILEPRREFVAHDAVKETVSSSSTIWLIVGIVVVLSAVFMYVLMKVLKNKRTIIGMKPKQVLVSKKSWWGNFKRKLWALMNKVRLNWRKRFPHFYHDSVYWYYYQLQSWGKKNGFPVHKTETSQEYINRIIKEIPPEKTVLEYEGKKYGVKNLLEKLNQDYQAAYYGGVPSEAQEEYRILLKGLW</sequence>
<feature type="transmembrane region" description="Helical" evidence="1">
    <location>
        <begin position="62"/>
        <end position="79"/>
    </location>
</feature>
<dbReference type="AlphaFoldDB" id="A0A942YVE6"/>
<feature type="transmembrane region" description="Helical" evidence="1">
    <location>
        <begin position="152"/>
        <end position="169"/>
    </location>
</feature>
<evidence type="ECO:0000313" key="3">
    <source>
        <dbReference type="Proteomes" id="UP000679749"/>
    </source>
</evidence>
<evidence type="ECO:0000313" key="2">
    <source>
        <dbReference type="EMBL" id="MBS4214993.1"/>
    </source>
</evidence>
<keyword evidence="3" id="KW-1185">Reference proteome</keyword>
<organism evidence="2 3">
    <name type="scientific">Neobacillus rhizophilus</name>
    <dbReference type="NCBI Taxonomy" id="2833579"/>
    <lineage>
        <taxon>Bacteria</taxon>
        <taxon>Bacillati</taxon>
        <taxon>Bacillota</taxon>
        <taxon>Bacilli</taxon>
        <taxon>Bacillales</taxon>
        <taxon>Bacillaceae</taxon>
        <taxon>Neobacillus</taxon>
    </lineage>
</organism>
<dbReference type="Proteomes" id="UP000679749">
    <property type="component" value="Unassembled WGS sequence"/>
</dbReference>
<comment type="caution">
    <text evidence="2">The sequence shown here is derived from an EMBL/GenBank/DDBJ whole genome shotgun (WGS) entry which is preliminary data.</text>
</comment>
<protein>
    <recommendedName>
        <fullName evidence="4">DUF4129 domain-containing protein</fullName>
    </recommendedName>
</protein>
<keyword evidence="1" id="KW-0812">Transmembrane</keyword>
<dbReference type="EMBL" id="JAGYPF010000004">
    <property type="protein sequence ID" value="MBS4214993.1"/>
    <property type="molecule type" value="Genomic_DNA"/>
</dbReference>
<feature type="transmembrane region" description="Helical" evidence="1">
    <location>
        <begin position="12"/>
        <end position="30"/>
    </location>
</feature>
<feature type="transmembrane region" description="Helical" evidence="1">
    <location>
        <begin position="91"/>
        <end position="110"/>
    </location>
</feature>
<evidence type="ECO:0008006" key="4">
    <source>
        <dbReference type="Google" id="ProtNLM"/>
    </source>
</evidence>
<keyword evidence="1" id="KW-0472">Membrane</keyword>
<accession>A0A942YVE6</accession>
<dbReference type="RefSeq" id="WP_213119490.1">
    <property type="nucleotide sequence ID" value="NZ_JAGYPF010000004.1"/>
</dbReference>
<name>A0A942YVE6_9BACI</name>
<proteinExistence type="predicted"/>
<reference evidence="2" key="1">
    <citation type="submission" date="2021-05" db="EMBL/GenBank/DDBJ databases">
        <title>Novel Bacillus species.</title>
        <authorList>
            <person name="Liu G."/>
        </authorList>
    </citation>
    <scope>NUCLEOTIDE SEQUENCE</scope>
    <source>
        <strain evidence="2">FJAT-49825</strain>
    </source>
</reference>
<feature type="transmembrane region" description="Helical" evidence="1">
    <location>
        <begin position="189"/>
        <end position="212"/>
    </location>
</feature>